<dbReference type="CDD" id="cd01189">
    <property type="entry name" value="INT_ICEBs1_C_like"/>
    <property type="match status" value="1"/>
</dbReference>
<dbReference type="InterPro" id="IPR013762">
    <property type="entry name" value="Integrase-like_cat_sf"/>
</dbReference>
<dbReference type="InterPro" id="IPR002104">
    <property type="entry name" value="Integrase_catalytic"/>
</dbReference>
<comment type="similarity">
    <text evidence="1">Belongs to the 'phage' integrase family.</text>
</comment>
<protein>
    <submittedName>
        <fullName evidence="6">Site-specific integrase</fullName>
    </submittedName>
</protein>
<feature type="region of interest" description="Disordered" evidence="4">
    <location>
        <begin position="1"/>
        <end position="39"/>
    </location>
</feature>
<dbReference type="EMBL" id="CP031194">
    <property type="protein sequence ID" value="AXG79076.1"/>
    <property type="molecule type" value="Genomic_DNA"/>
</dbReference>
<sequence length="406" mass="45560">MAFIRSRKRATGEHVHRGAWRDRGVRTGPEQGEDFDDEESAKRFRDLVNGHGQQWPPGWVQGKGFVDEEEEEAPGIPAEDLFPAYAERYIGLLTGVQDGTRSNYRKMLATHLVPWFKELSVRQGPGGIGQDQISSWVNDLQTGRPGPHHPPQAKRRALAPKTIRNLHGLLYGVLQAAVIAEPPLRSTNPCVHTRLPEDEHTADEQVFLEREEFAILRSHVHADSVDLVDALAATGLRWSEMAALQPRDLTLHGSRPMLRVQRAWKRIDGGKTLGAPKTKRSRRTLVLSPYLVLLFKRNCAGKQPNDFVFTAPEGGAWDSGGFYHARWKTALTRAAHDGLTKRPRIHDLRHTHASWLIAKKVPLPGIQARLGHESITTTVDRYGHLLAMLDDEIIEAIEWSMNPMAA</sequence>
<gene>
    <name evidence="6" type="ORF">DVK44_16845</name>
</gene>
<dbReference type="GO" id="GO:0015074">
    <property type="term" value="P:DNA integration"/>
    <property type="evidence" value="ECO:0007669"/>
    <property type="project" value="InterPro"/>
</dbReference>
<dbReference type="InterPro" id="IPR050090">
    <property type="entry name" value="Tyrosine_recombinase_XerCD"/>
</dbReference>
<evidence type="ECO:0000256" key="3">
    <source>
        <dbReference type="ARBA" id="ARBA00023172"/>
    </source>
</evidence>
<keyword evidence="7" id="KW-1185">Reference proteome</keyword>
<dbReference type="Gene3D" id="1.10.443.10">
    <property type="entry name" value="Intergrase catalytic core"/>
    <property type="match status" value="1"/>
</dbReference>
<dbReference type="RefSeq" id="WP_114660409.1">
    <property type="nucleotide sequence ID" value="NZ_CP031194.1"/>
</dbReference>
<feature type="domain" description="Tyr recombinase" evidence="5">
    <location>
        <begin position="203"/>
        <end position="396"/>
    </location>
</feature>
<keyword evidence="2" id="KW-0238">DNA-binding</keyword>
<dbReference type="Pfam" id="PF00589">
    <property type="entry name" value="Phage_integrase"/>
    <property type="match status" value="1"/>
</dbReference>
<accession>A0A345HQV2</accession>
<dbReference type="Proteomes" id="UP000253868">
    <property type="component" value="Chromosome"/>
</dbReference>
<dbReference type="GO" id="GO:0003677">
    <property type="term" value="F:DNA binding"/>
    <property type="evidence" value="ECO:0007669"/>
    <property type="project" value="UniProtKB-KW"/>
</dbReference>
<evidence type="ECO:0000259" key="5">
    <source>
        <dbReference type="PROSITE" id="PS51898"/>
    </source>
</evidence>
<dbReference type="Gene3D" id="1.10.150.130">
    <property type="match status" value="1"/>
</dbReference>
<dbReference type="PANTHER" id="PTHR30349">
    <property type="entry name" value="PHAGE INTEGRASE-RELATED"/>
    <property type="match status" value="1"/>
</dbReference>
<evidence type="ECO:0000256" key="4">
    <source>
        <dbReference type="SAM" id="MobiDB-lite"/>
    </source>
</evidence>
<dbReference type="AlphaFoldDB" id="A0A345HQV2"/>
<dbReference type="OrthoDB" id="1822491at2"/>
<dbReference type="KEGG" id="spad:DVK44_16845"/>
<dbReference type="SUPFAM" id="SSF56349">
    <property type="entry name" value="DNA breaking-rejoining enzymes"/>
    <property type="match status" value="1"/>
</dbReference>
<evidence type="ECO:0000313" key="7">
    <source>
        <dbReference type="Proteomes" id="UP000253868"/>
    </source>
</evidence>
<name>A0A345HQV2_9ACTN</name>
<dbReference type="InterPro" id="IPR010998">
    <property type="entry name" value="Integrase_recombinase_N"/>
</dbReference>
<dbReference type="InterPro" id="IPR011010">
    <property type="entry name" value="DNA_brk_join_enz"/>
</dbReference>
<feature type="compositionally biased region" description="Basic and acidic residues" evidence="4">
    <location>
        <begin position="10"/>
        <end position="25"/>
    </location>
</feature>
<dbReference type="PROSITE" id="PS51898">
    <property type="entry name" value="TYR_RECOMBINASE"/>
    <property type="match status" value="1"/>
</dbReference>
<dbReference type="PANTHER" id="PTHR30349:SF64">
    <property type="entry name" value="PROPHAGE INTEGRASE INTD-RELATED"/>
    <property type="match status" value="1"/>
</dbReference>
<organism evidence="6 7">
    <name type="scientific">Streptomyces paludis</name>
    <dbReference type="NCBI Taxonomy" id="2282738"/>
    <lineage>
        <taxon>Bacteria</taxon>
        <taxon>Bacillati</taxon>
        <taxon>Actinomycetota</taxon>
        <taxon>Actinomycetes</taxon>
        <taxon>Kitasatosporales</taxon>
        <taxon>Streptomycetaceae</taxon>
        <taxon>Streptomyces</taxon>
    </lineage>
</organism>
<evidence type="ECO:0000256" key="1">
    <source>
        <dbReference type="ARBA" id="ARBA00008857"/>
    </source>
</evidence>
<reference evidence="7" key="1">
    <citation type="submission" date="2018-07" db="EMBL/GenBank/DDBJ databases">
        <authorList>
            <person name="Zhao J."/>
        </authorList>
    </citation>
    <scope>NUCLEOTIDE SEQUENCE [LARGE SCALE GENOMIC DNA]</scope>
    <source>
        <strain evidence="7">GSSD-12</strain>
    </source>
</reference>
<keyword evidence="3" id="KW-0233">DNA recombination</keyword>
<proteinExistence type="inferred from homology"/>
<evidence type="ECO:0000256" key="2">
    <source>
        <dbReference type="ARBA" id="ARBA00023125"/>
    </source>
</evidence>
<dbReference type="GO" id="GO:0006310">
    <property type="term" value="P:DNA recombination"/>
    <property type="evidence" value="ECO:0007669"/>
    <property type="project" value="UniProtKB-KW"/>
</dbReference>
<evidence type="ECO:0000313" key="6">
    <source>
        <dbReference type="EMBL" id="AXG79076.1"/>
    </source>
</evidence>